<evidence type="ECO:0008006" key="4">
    <source>
        <dbReference type="Google" id="ProtNLM"/>
    </source>
</evidence>
<gene>
    <name evidence="2" type="ORF">ALECFALPRED_005496</name>
</gene>
<sequence length="253" mass="28052">MVQFWDSIPDNLQNWALDQQVFFTASAPLTGKHVNISPKGLPSSTFSIFGPNHAAYVDATGSGSESISHVYENGRITIMFCSFAKSPRIMRFFCMGKVVEWDDPRFDGLLRKMGKERIEGARAVILLDVFKVQTSCGFGVPLLTTAPTSEEGDTVETKPVLLDRDTMGHWSHRKVETNTLLDYQAENNSSSLDGCPGMRSAMRDHGERVWLALMKARIRKIGTQREAVLVGIFLGMALLLSAQIMLRSLGHQG</sequence>
<keyword evidence="3" id="KW-1185">Reference proteome</keyword>
<evidence type="ECO:0000313" key="3">
    <source>
        <dbReference type="Proteomes" id="UP000664203"/>
    </source>
</evidence>
<dbReference type="PANTHER" id="PTHR39336">
    <property type="entry name" value="PYRIDOXAMINE PHOSPHATE OXIDASE FAMILY PROTEIN (AFU_ORTHOLOGUE AFUA_6G11440)"/>
    <property type="match status" value="1"/>
</dbReference>
<feature type="transmembrane region" description="Helical" evidence="1">
    <location>
        <begin position="227"/>
        <end position="246"/>
    </location>
</feature>
<evidence type="ECO:0000256" key="1">
    <source>
        <dbReference type="SAM" id="Phobius"/>
    </source>
</evidence>
<dbReference type="OrthoDB" id="539398at2759"/>
<proteinExistence type="predicted"/>
<reference evidence="2" key="1">
    <citation type="submission" date="2021-03" db="EMBL/GenBank/DDBJ databases">
        <authorList>
            <person name="Tagirdzhanova G."/>
        </authorList>
    </citation>
    <scope>NUCLEOTIDE SEQUENCE</scope>
</reference>
<accession>A0A8H3FZW4</accession>
<dbReference type="EMBL" id="CAJPDR010000349">
    <property type="protein sequence ID" value="CAF9933180.1"/>
    <property type="molecule type" value="Genomic_DNA"/>
</dbReference>
<dbReference type="Gene3D" id="2.30.110.10">
    <property type="entry name" value="Electron Transport, Fmn-binding Protein, Chain A"/>
    <property type="match status" value="1"/>
</dbReference>
<name>A0A8H3FZW4_9LECA</name>
<keyword evidence="1" id="KW-0472">Membrane</keyword>
<dbReference type="AlphaFoldDB" id="A0A8H3FZW4"/>
<dbReference type="Proteomes" id="UP000664203">
    <property type="component" value="Unassembled WGS sequence"/>
</dbReference>
<keyword evidence="1" id="KW-0812">Transmembrane</keyword>
<dbReference type="PANTHER" id="PTHR39336:SF1">
    <property type="entry name" value="PYRIDOXAMINE PHOSPHATE OXIDASE FAMILY PROTEIN (AFU_ORTHOLOGUE AFUA_6G11440)"/>
    <property type="match status" value="1"/>
</dbReference>
<organism evidence="2 3">
    <name type="scientific">Alectoria fallacina</name>
    <dbReference type="NCBI Taxonomy" id="1903189"/>
    <lineage>
        <taxon>Eukaryota</taxon>
        <taxon>Fungi</taxon>
        <taxon>Dikarya</taxon>
        <taxon>Ascomycota</taxon>
        <taxon>Pezizomycotina</taxon>
        <taxon>Lecanoromycetes</taxon>
        <taxon>OSLEUM clade</taxon>
        <taxon>Lecanoromycetidae</taxon>
        <taxon>Lecanorales</taxon>
        <taxon>Lecanorineae</taxon>
        <taxon>Parmeliaceae</taxon>
        <taxon>Alectoria</taxon>
    </lineage>
</organism>
<comment type="caution">
    <text evidence="2">The sequence shown here is derived from an EMBL/GenBank/DDBJ whole genome shotgun (WGS) entry which is preliminary data.</text>
</comment>
<dbReference type="InterPro" id="IPR012349">
    <property type="entry name" value="Split_barrel_FMN-bd"/>
</dbReference>
<protein>
    <recommendedName>
        <fullName evidence="4">Pyridoxamine 5'-phosphate oxidase putative domain-containing protein</fullName>
    </recommendedName>
</protein>
<keyword evidence="1" id="KW-1133">Transmembrane helix</keyword>
<evidence type="ECO:0000313" key="2">
    <source>
        <dbReference type="EMBL" id="CAF9933180.1"/>
    </source>
</evidence>